<dbReference type="PROSITE" id="PS50937">
    <property type="entry name" value="HTH_MERR_2"/>
    <property type="match status" value="1"/>
</dbReference>
<dbReference type="Proteomes" id="UP000240987">
    <property type="component" value="Unassembled WGS sequence"/>
</dbReference>
<dbReference type="Pfam" id="PF13411">
    <property type="entry name" value="MerR_1"/>
    <property type="match status" value="1"/>
</dbReference>
<reference evidence="7 8" key="1">
    <citation type="submission" date="2018-01" db="EMBL/GenBank/DDBJ databases">
        <title>Whole genome sequencing of Histamine producing bacteria.</title>
        <authorList>
            <person name="Butler K."/>
        </authorList>
    </citation>
    <scope>NUCLEOTIDE SEQUENCE [LARGE SCALE GENOMIC DNA]</scope>
    <source>
        <strain evidence="7 8">JCM 12947</strain>
    </source>
</reference>
<keyword evidence="3" id="KW-0476">Mercury</keyword>
<dbReference type="InterPro" id="IPR047057">
    <property type="entry name" value="MerR_fam"/>
</dbReference>
<dbReference type="SUPFAM" id="SSF46955">
    <property type="entry name" value="Putative DNA-binding domain"/>
    <property type="match status" value="1"/>
</dbReference>
<evidence type="ECO:0000313" key="7">
    <source>
        <dbReference type="EMBL" id="PSU45884.1"/>
    </source>
</evidence>
<dbReference type="SMART" id="SM00422">
    <property type="entry name" value="HTH_MERR"/>
    <property type="match status" value="1"/>
</dbReference>
<evidence type="ECO:0000256" key="1">
    <source>
        <dbReference type="ARBA" id="ARBA00017146"/>
    </source>
</evidence>
<sequence>MTLTIGKLANAAGVNVETIRFYERKGLLAQPQKPTEGFRQYPSEVLQRLCFIKRAQELGFTLDEIINLLTLGDGDCLEVQSLAKQKLVLVSKKIADLQRLESNLSHLIDQCSSTSDLSCPIVDSFKE</sequence>
<evidence type="ECO:0000259" key="6">
    <source>
        <dbReference type="PROSITE" id="PS50937"/>
    </source>
</evidence>
<evidence type="ECO:0000256" key="3">
    <source>
        <dbReference type="ARBA" id="ARBA00022914"/>
    </source>
</evidence>
<dbReference type="InterPro" id="IPR009061">
    <property type="entry name" value="DNA-bd_dom_put_sf"/>
</dbReference>
<dbReference type="Gene3D" id="1.10.1660.10">
    <property type="match status" value="1"/>
</dbReference>
<dbReference type="PRINTS" id="PR00040">
    <property type="entry name" value="HTHMERR"/>
</dbReference>
<dbReference type="PANTHER" id="PTHR30204">
    <property type="entry name" value="REDOX-CYCLING DRUG-SENSING TRANSCRIPTIONAL ACTIVATOR SOXR"/>
    <property type="match status" value="1"/>
</dbReference>
<dbReference type="OrthoDB" id="9808480at2"/>
<comment type="caution">
    <text evidence="7">The sequence shown here is derived from an EMBL/GenBank/DDBJ whole genome shotgun (WGS) entry which is preliminary data.</text>
</comment>
<dbReference type="InterPro" id="IPR011794">
    <property type="entry name" value="MerR"/>
</dbReference>
<dbReference type="AlphaFoldDB" id="A0A2T3JAJ9"/>
<evidence type="ECO:0000256" key="2">
    <source>
        <dbReference type="ARBA" id="ARBA00022466"/>
    </source>
</evidence>
<keyword evidence="4" id="KW-0238">DNA-binding</keyword>
<evidence type="ECO:0000313" key="8">
    <source>
        <dbReference type="Proteomes" id="UP000240987"/>
    </source>
</evidence>
<dbReference type="CDD" id="cd04783">
    <property type="entry name" value="HTH_MerR1"/>
    <property type="match status" value="1"/>
</dbReference>
<keyword evidence="2" id="KW-0475">Mercuric resistance</keyword>
<dbReference type="GO" id="GO:0003677">
    <property type="term" value="F:DNA binding"/>
    <property type="evidence" value="ECO:0007669"/>
    <property type="project" value="UniProtKB-KW"/>
</dbReference>
<dbReference type="GO" id="GO:0045340">
    <property type="term" value="F:mercury ion binding"/>
    <property type="evidence" value="ECO:0007669"/>
    <property type="project" value="InterPro"/>
</dbReference>
<dbReference type="RefSeq" id="WP_107244449.1">
    <property type="nucleotide sequence ID" value="NZ_PYMJ01000026.1"/>
</dbReference>
<accession>A0A2T3JAJ9</accession>
<organism evidence="7 8">
    <name type="scientific">Photobacterium frigidiphilum</name>
    <dbReference type="NCBI Taxonomy" id="264736"/>
    <lineage>
        <taxon>Bacteria</taxon>
        <taxon>Pseudomonadati</taxon>
        <taxon>Pseudomonadota</taxon>
        <taxon>Gammaproteobacteria</taxon>
        <taxon>Vibrionales</taxon>
        <taxon>Vibrionaceae</taxon>
        <taxon>Photobacterium</taxon>
    </lineage>
</organism>
<dbReference type="NCBIfam" id="TIGR02051">
    <property type="entry name" value="MerR"/>
    <property type="match status" value="1"/>
</dbReference>
<protein>
    <recommendedName>
        <fullName evidence="1">Mercuric resistance operon regulatory protein</fullName>
    </recommendedName>
</protein>
<name>A0A2T3JAJ9_9GAMM</name>
<gene>
    <name evidence="7" type="primary">merR</name>
    <name evidence="7" type="ORF">C9J12_20830</name>
</gene>
<dbReference type="GO" id="GO:0003700">
    <property type="term" value="F:DNA-binding transcription factor activity"/>
    <property type="evidence" value="ECO:0007669"/>
    <property type="project" value="InterPro"/>
</dbReference>
<dbReference type="PROSITE" id="PS00552">
    <property type="entry name" value="HTH_MERR_1"/>
    <property type="match status" value="1"/>
</dbReference>
<dbReference type="PANTHER" id="PTHR30204:SF92">
    <property type="entry name" value="HTH-TYPE TRANSCRIPTIONAL REGULATOR ZNTR"/>
    <property type="match status" value="1"/>
</dbReference>
<evidence type="ECO:0000256" key="5">
    <source>
        <dbReference type="ARBA" id="ARBA00024874"/>
    </source>
</evidence>
<feature type="domain" description="HTH merR-type" evidence="6">
    <location>
        <begin position="2"/>
        <end position="71"/>
    </location>
</feature>
<keyword evidence="8" id="KW-1185">Reference proteome</keyword>
<proteinExistence type="predicted"/>
<comment type="function">
    <text evidence="5">Mediates the mercuric-dependent induction of mercury resistance operon. In the absence of mercury MerR represses transcription by binding tightly to the mer operator region; when mercury is present the dimeric complex binds a single ion and becomes a potent transcriptional activator, while remaining bound to the mer site.</text>
</comment>
<evidence type="ECO:0000256" key="4">
    <source>
        <dbReference type="ARBA" id="ARBA00023125"/>
    </source>
</evidence>
<dbReference type="EMBL" id="PYMJ01000026">
    <property type="protein sequence ID" value="PSU45884.1"/>
    <property type="molecule type" value="Genomic_DNA"/>
</dbReference>
<dbReference type="GO" id="GO:0046689">
    <property type="term" value="P:response to mercury ion"/>
    <property type="evidence" value="ECO:0007669"/>
    <property type="project" value="UniProtKB-KW"/>
</dbReference>
<dbReference type="InterPro" id="IPR000551">
    <property type="entry name" value="MerR-type_HTH_dom"/>
</dbReference>